<dbReference type="Gramene" id="OMERI06G19430.1">
    <property type="protein sequence ID" value="OMERI06G19430.1"/>
    <property type="gene ID" value="OMERI06G19430"/>
</dbReference>
<protein>
    <submittedName>
        <fullName evidence="1">Uncharacterized protein</fullName>
    </submittedName>
</protein>
<reference evidence="1" key="2">
    <citation type="submission" date="2018-05" db="EMBL/GenBank/DDBJ databases">
        <title>OmerRS3 (Oryza meridionalis Reference Sequence Version 3).</title>
        <authorList>
            <person name="Zhang J."/>
            <person name="Kudrna D."/>
            <person name="Lee S."/>
            <person name="Talag J."/>
            <person name="Welchert J."/>
            <person name="Wing R.A."/>
        </authorList>
    </citation>
    <scope>NUCLEOTIDE SEQUENCE [LARGE SCALE GENOMIC DNA]</scope>
    <source>
        <strain evidence="1">cv. OR44</strain>
    </source>
</reference>
<proteinExistence type="predicted"/>
<evidence type="ECO:0000313" key="1">
    <source>
        <dbReference type="EnsemblPlants" id="OMERI06G19430.1"/>
    </source>
</evidence>
<dbReference type="EnsemblPlants" id="OMERI06G19430.1">
    <property type="protein sequence ID" value="OMERI06G19430.1"/>
    <property type="gene ID" value="OMERI06G19430"/>
</dbReference>
<name>A0A0E0E330_9ORYZ</name>
<dbReference type="Proteomes" id="UP000008021">
    <property type="component" value="Chromosome 6"/>
</dbReference>
<keyword evidence="2" id="KW-1185">Reference proteome</keyword>
<sequence length="159" mass="18508">MDAPIHRLSTKMPDEGSAHLESNANMLSVCNCMLWFEVMINEIEGDCLGPFAIILIKYASDKFEIIAISYLDQCITMDEKDIWPKGGYDSIIDLKMVSRLDQGHQEQTLAIRKMMDRTLNQVDELTLLFRGLNYRRISIVERQYTQRWFQSELIQILDV</sequence>
<evidence type="ECO:0000313" key="2">
    <source>
        <dbReference type="Proteomes" id="UP000008021"/>
    </source>
</evidence>
<accession>A0A0E0E330</accession>
<dbReference type="AlphaFoldDB" id="A0A0E0E330"/>
<organism evidence="1">
    <name type="scientific">Oryza meridionalis</name>
    <dbReference type="NCBI Taxonomy" id="40149"/>
    <lineage>
        <taxon>Eukaryota</taxon>
        <taxon>Viridiplantae</taxon>
        <taxon>Streptophyta</taxon>
        <taxon>Embryophyta</taxon>
        <taxon>Tracheophyta</taxon>
        <taxon>Spermatophyta</taxon>
        <taxon>Magnoliopsida</taxon>
        <taxon>Liliopsida</taxon>
        <taxon>Poales</taxon>
        <taxon>Poaceae</taxon>
        <taxon>BOP clade</taxon>
        <taxon>Oryzoideae</taxon>
        <taxon>Oryzeae</taxon>
        <taxon>Oryzinae</taxon>
        <taxon>Oryza</taxon>
    </lineage>
</organism>
<reference evidence="1" key="1">
    <citation type="submission" date="2015-04" db="UniProtKB">
        <authorList>
            <consortium name="EnsemblPlants"/>
        </authorList>
    </citation>
    <scope>IDENTIFICATION</scope>
</reference>
<dbReference type="HOGENOM" id="CLU_1663530_0_0_1"/>